<dbReference type="AlphaFoldDB" id="A0A0F3GQC4"/>
<evidence type="ECO:0000259" key="1">
    <source>
        <dbReference type="SMART" id="SM00507"/>
    </source>
</evidence>
<keyword evidence="2" id="KW-0255">Endonuclease</keyword>
<dbReference type="GO" id="GO:0004519">
    <property type="term" value="F:endonuclease activity"/>
    <property type="evidence" value="ECO:0007669"/>
    <property type="project" value="UniProtKB-KW"/>
</dbReference>
<comment type="caution">
    <text evidence="2">The sequence shown here is derived from an EMBL/GenBank/DDBJ whole genome shotgun (WGS) entry which is preliminary data.</text>
</comment>
<dbReference type="CDD" id="cd00085">
    <property type="entry name" value="HNHc"/>
    <property type="match status" value="1"/>
</dbReference>
<organism evidence="2 3">
    <name type="scientific">Candidatus Magnetobacterium bavaricum</name>
    <dbReference type="NCBI Taxonomy" id="29290"/>
    <lineage>
        <taxon>Bacteria</taxon>
        <taxon>Pseudomonadati</taxon>
        <taxon>Nitrospirota</taxon>
        <taxon>Thermodesulfovibrionia</taxon>
        <taxon>Thermodesulfovibrionales</taxon>
        <taxon>Candidatus Magnetobacteriaceae</taxon>
        <taxon>Candidatus Magnetobacterium</taxon>
    </lineage>
</organism>
<feature type="non-terminal residue" evidence="2">
    <location>
        <position position="193"/>
    </location>
</feature>
<dbReference type="Proteomes" id="UP000033423">
    <property type="component" value="Unassembled WGS sequence"/>
</dbReference>
<dbReference type="GO" id="GO:0008270">
    <property type="term" value="F:zinc ion binding"/>
    <property type="evidence" value="ECO:0007669"/>
    <property type="project" value="InterPro"/>
</dbReference>
<evidence type="ECO:0000313" key="3">
    <source>
        <dbReference type="Proteomes" id="UP000033423"/>
    </source>
</evidence>
<feature type="domain" description="HNH nuclease" evidence="1">
    <location>
        <begin position="39"/>
        <end position="89"/>
    </location>
</feature>
<keyword evidence="2" id="KW-0540">Nuclease</keyword>
<dbReference type="Pfam" id="PF01844">
    <property type="entry name" value="HNH"/>
    <property type="match status" value="1"/>
</dbReference>
<keyword evidence="2" id="KW-0378">Hydrolase</keyword>
<keyword evidence="3" id="KW-1185">Reference proteome</keyword>
<evidence type="ECO:0000313" key="2">
    <source>
        <dbReference type="EMBL" id="KJU84189.1"/>
    </source>
</evidence>
<gene>
    <name evidence="2" type="ORF">MBAV_003616</name>
</gene>
<dbReference type="SMART" id="SM00507">
    <property type="entry name" value="HNHc"/>
    <property type="match status" value="1"/>
</dbReference>
<dbReference type="InterPro" id="IPR002711">
    <property type="entry name" value="HNH"/>
</dbReference>
<dbReference type="InterPro" id="IPR003615">
    <property type="entry name" value="HNH_nuc"/>
</dbReference>
<protein>
    <submittedName>
        <fullName evidence="2">HNH endonuclease domain protein</fullName>
    </submittedName>
</protein>
<dbReference type="EMBL" id="LACI01001575">
    <property type="protein sequence ID" value="KJU84189.1"/>
    <property type="molecule type" value="Genomic_DNA"/>
</dbReference>
<name>A0A0F3GQC4_9BACT</name>
<reference evidence="2 3" key="1">
    <citation type="submission" date="2015-02" db="EMBL/GenBank/DDBJ databases">
        <title>Single-cell genomics of uncultivated deep-branching MTB reveals a conserved set of magnetosome genes.</title>
        <authorList>
            <person name="Kolinko S."/>
            <person name="Richter M."/>
            <person name="Glockner F.O."/>
            <person name="Brachmann A."/>
            <person name="Schuler D."/>
        </authorList>
    </citation>
    <scope>NUCLEOTIDE SEQUENCE [LARGE SCALE GENOMIC DNA]</scope>
    <source>
        <strain evidence="2">TM-1</strain>
    </source>
</reference>
<sequence length="193" mass="22696">MVNVKRSYPEPIALSKKRTKGRGKPSNIKLSKIKGVLGTLKRDFNNKCYICEQKEFTDMEIDHFIPHGDDKELMLCWDNLFFVCGHCNSVKSDIYNNIYTPIFDDKEILNCTDPHHDVVNWIKYEHDLLSEPMVILTTVVNDEAYRKIVDNTVELLVYVYSGKSIAQEHQAENLRKSLEKEMVYFYEILQQYY</sequence>
<dbReference type="Gene3D" id="1.10.30.50">
    <property type="match status" value="1"/>
</dbReference>
<proteinExistence type="predicted"/>
<dbReference type="GO" id="GO:0003676">
    <property type="term" value="F:nucleic acid binding"/>
    <property type="evidence" value="ECO:0007669"/>
    <property type="project" value="InterPro"/>
</dbReference>
<accession>A0A0F3GQC4</accession>